<protein>
    <submittedName>
        <fullName evidence="1">Uncharacterized protein</fullName>
    </submittedName>
</protein>
<keyword evidence="2" id="KW-1185">Reference proteome</keyword>
<dbReference type="EMBL" id="JAGSOG010000094">
    <property type="protein sequence ID" value="MBR7835419.1"/>
    <property type="molecule type" value="Genomic_DNA"/>
</dbReference>
<accession>A0A941EUS0</accession>
<dbReference type="RefSeq" id="WP_212529913.1">
    <property type="nucleotide sequence ID" value="NZ_JAGSOG010000094.1"/>
</dbReference>
<proteinExistence type="predicted"/>
<organism evidence="1 2">
    <name type="scientific">Actinospica durhamensis</name>
    <dbReference type="NCBI Taxonomy" id="1508375"/>
    <lineage>
        <taxon>Bacteria</taxon>
        <taxon>Bacillati</taxon>
        <taxon>Actinomycetota</taxon>
        <taxon>Actinomycetes</taxon>
        <taxon>Catenulisporales</taxon>
        <taxon>Actinospicaceae</taxon>
        <taxon>Actinospica</taxon>
    </lineage>
</organism>
<dbReference type="Proteomes" id="UP000675781">
    <property type="component" value="Unassembled WGS sequence"/>
</dbReference>
<dbReference type="AlphaFoldDB" id="A0A941EUS0"/>
<name>A0A941EUS0_9ACTN</name>
<comment type="caution">
    <text evidence="1">The sequence shown here is derived from an EMBL/GenBank/DDBJ whole genome shotgun (WGS) entry which is preliminary data.</text>
</comment>
<sequence length="153" mass="14865">MSELDALLAEAVPVMSGAVAAYGTGVLSRLEDASADAAVGLGRRMLQSVWRHAGRPEAVEEAVADLAAAPEDPDALAALRLQVRKVLSADGELLRELSAQLAASSAGTVAAGAGAVAIGGHNHGVVGTGAGSALSLGGVAIVVNPTLPGPGGS</sequence>
<gene>
    <name evidence="1" type="ORF">KDL01_19245</name>
</gene>
<evidence type="ECO:0000313" key="1">
    <source>
        <dbReference type="EMBL" id="MBR7835419.1"/>
    </source>
</evidence>
<reference evidence="1" key="1">
    <citation type="submission" date="2021-04" db="EMBL/GenBank/DDBJ databases">
        <title>Genome based classification of Actinospica acidithermotolerans sp. nov., an actinobacterium isolated from an Indonesian hot spring.</title>
        <authorList>
            <person name="Kusuma A.B."/>
            <person name="Putra K.E."/>
            <person name="Nafisah S."/>
            <person name="Loh J."/>
            <person name="Nouioui I."/>
            <person name="Goodfellow M."/>
        </authorList>
    </citation>
    <scope>NUCLEOTIDE SEQUENCE</scope>
    <source>
        <strain evidence="1">CSCA 57</strain>
    </source>
</reference>
<evidence type="ECO:0000313" key="2">
    <source>
        <dbReference type="Proteomes" id="UP000675781"/>
    </source>
</evidence>